<keyword evidence="3" id="KW-1185">Reference proteome</keyword>
<dbReference type="PROSITE" id="PS50235">
    <property type="entry name" value="USP_3"/>
    <property type="match status" value="1"/>
</dbReference>
<protein>
    <recommendedName>
        <fullName evidence="1">USP domain-containing protein</fullName>
    </recommendedName>
</protein>
<sequence>MEILNAERFCDHSTSVIENIMPKEKKYEQLMRNQEAITKDELIANKYKYDHHMPIFKTFGAFVFSKREVFLEGYGIECSMKIKKYKFKTGFFFGKSSEHSIELKKMSKFECYSMFYEKKCGNKLIECSSAKECSYSELIVEDYPGWIGQKEKDFIECKNDLVVYTIDGIIYLPKCVRAEKPNIVRNYSSEYCYKDVLVKFIEDNNSLFKFGFLLENSLVVNASEKIMNPTICNKIQKVFFYEKNILLKRSGNQVEITNITFNNDEKNEYVFDGMFFEHHSYLVNGSDLAHDLFEILNSVKIDQSINLNDDLEVNLEHNDFTLKLKFRYFVCVIFDCFNLKFNLEKTMFNRLNQTEKFNLANRMKILWVSNKGILNSAQNALIESSCFVNRSMERVHEKTTFLESCLQCFNVYDDILKFMIRFKVQNNVFFNSFDEYKLFDNYLILAYFGFNSENQGSILGIDSLSKLFYESFLSSYLGKKYKLGSKEYDTCNFFHDFISYMDTCLSEMLVGRRGIETGENYQNIQENVTNGCDILKSFFNVSCSLTLTCGANEEHKFVKEFPNRYGLKLAINDCFYLTNGFDCSSNSFCELCQENVNMRREINIIESSECLVRCEKELIWKNFNDSNQVMLVKNEQDLIKLNHGKFQPYMLFYRKSSNNEQNETQSGLDNIAEHNNKDFFKEFEMEGDDIHQMCIDIGRKGDLVDQNHFPYFLEVNTTKADQIFNNNLLKNIGLLCEDQNEIKLIEIQLVNSGLKNLNNTCFINSIIQCLNVL</sequence>
<reference evidence="2" key="1">
    <citation type="submission" date="2021-02" db="EMBL/GenBank/DDBJ databases">
        <authorList>
            <person name="Nowell W R."/>
        </authorList>
    </citation>
    <scope>NUCLEOTIDE SEQUENCE</scope>
    <source>
        <strain evidence="2">Ploen Becks lab</strain>
    </source>
</reference>
<dbReference type="AlphaFoldDB" id="A0A814CWW8"/>
<evidence type="ECO:0000313" key="3">
    <source>
        <dbReference type="Proteomes" id="UP000663879"/>
    </source>
</evidence>
<feature type="domain" description="USP" evidence="1">
    <location>
        <begin position="752"/>
        <end position="773"/>
    </location>
</feature>
<dbReference type="EMBL" id="CAJNOC010002696">
    <property type="protein sequence ID" value="CAF0947045.1"/>
    <property type="molecule type" value="Genomic_DNA"/>
</dbReference>
<name>A0A814CWW8_9BILA</name>
<gene>
    <name evidence="2" type="ORF">OXX778_LOCUS13741</name>
</gene>
<organism evidence="2 3">
    <name type="scientific">Brachionus calyciflorus</name>
    <dbReference type="NCBI Taxonomy" id="104777"/>
    <lineage>
        <taxon>Eukaryota</taxon>
        <taxon>Metazoa</taxon>
        <taxon>Spiralia</taxon>
        <taxon>Gnathifera</taxon>
        <taxon>Rotifera</taxon>
        <taxon>Eurotatoria</taxon>
        <taxon>Monogononta</taxon>
        <taxon>Pseudotrocha</taxon>
        <taxon>Ploima</taxon>
        <taxon>Brachionidae</taxon>
        <taxon>Brachionus</taxon>
    </lineage>
</organism>
<dbReference type="Proteomes" id="UP000663879">
    <property type="component" value="Unassembled WGS sequence"/>
</dbReference>
<evidence type="ECO:0000313" key="2">
    <source>
        <dbReference type="EMBL" id="CAF0947045.1"/>
    </source>
</evidence>
<accession>A0A814CWW8</accession>
<proteinExistence type="predicted"/>
<evidence type="ECO:0000259" key="1">
    <source>
        <dbReference type="PROSITE" id="PS50235"/>
    </source>
</evidence>
<dbReference type="InterPro" id="IPR028889">
    <property type="entry name" value="USP"/>
</dbReference>
<comment type="caution">
    <text evidence="2">The sequence shown here is derived from an EMBL/GenBank/DDBJ whole genome shotgun (WGS) entry which is preliminary data.</text>
</comment>